<protein>
    <submittedName>
        <fullName evidence="1">Uncharacterized protein</fullName>
    </submittedName>
</protein>
<proteinExistence type="predicted"/>
<name>A0A0K2V442_LEPSM</name>
<dbReference type="EMBL" id="HACA01027375">
    <property type="protein sequence ID" value="CDW44736.1"/>
    <property type="molecule type" value="Transcribed_RNA"/>
</dbReference>
<accession>A0A0K2V442</accession>
<organism evidence="1">
    <name type="scientific">Lepeophtheirus salmonis</name>
    <name type="common">Salmon louse</name>
    <name type="synonym">Caligus salmonis</name>
    <dbReference type="NCBI Taxonomy" id="72036"/>
    <lineage>
        <taxon>Eukaryota</taxon>
        <taxon>Metazoa</taxon>
        <taxon>Ecdysozoa</taxon>
        <taxon>Arthropoda</taxon>
        <taxon>Crustacea</taxon>
        <taxon>Multicrustacea</taxon>
        <taxon>Hexanauplia</taxon>
        <taxon>Copepoda</taxon>
        <taxon>Siphonostomatoida</taxon>
        <taxon>Caligidae</taxon>
        <taxon>Lepeophtheirus</taxon>
    </lineage>
</organism>
<sequence length="31" mass="3554">MPNGVRVFNEQARQFVKNRNVAGLQLELIDP</sequence>
<dbReference type="AlphaFoldDB" id="A0A0K2V442"/>
<evidence type="ECO:0000313" key="1">
    <source>
        <dbReference type="EMBL" id="CDW44736.1"/>
    </source>
</evidence>
<reference evidence="1" key="1">
    <citation type="submission" date="2014-05" db="EMBL/GenBank/DDBJ databases">
        <authorList>
            <person name="Chronopoulou M."/>
        </authorList>
    </citation>
    <scope>NUCLEOTIDE SEQUENCE</scope>
    <source>
        <tissue evidence="1">Whole organism</tissue>
    </source>
</reference>